<dbReference type="AlphaFoldDB" id="A0A8H6TI48"/>
<feature type="compositionally biased region" description="Acidic residues" evidence="1">
    <location>
        <begin position="1"/>
        <end position="11"/>
    </location>
</feature>
<protein>
    <submittedName>
        <fullName evidence="3">PARP catalytic domain-containing protein</fullName>
    </submittedName>
</protein>
<name>A0A8H6TI48_MYCCL</name>
<dbReference type="InterPro" id="IPR012317">
    <property type="entry name" value="Poly(ADP-ribose)pol_cat_dom"/>
</dbReference>
<dbReference type="Gene3D" id="3.90.228.10">
    <property type="match status" value="1"/>
</dbReference>
<dbReference type="SUPFAM" id="SSF56399">
    <property type="entry name" value="ADP-ribosylation"/>
    <property type="match status" value="1"/>
</dbReference>
<organism evidence="3 4">
    <name type="scientific">Mycena chlorophos</name>
    <name type="common">Agaric fungus</name>
    <name type="synonym">Agaricus chlorophos</name>
    <dbReference type="NCBI Taxonomy" id="658473"/>
    <lineage>
        <taxon>Eukaryota</taxon>
        <taxon>Fungi</taxon>
        <taxon>Dikarya</taxon>
        <taxon>Basidiomycota</taxon>
        <taxon>Agaricomycotina</taxon>
        <taxon>Agaricomycetes</taxon>
        <taxon>Agaricomycetidae</taxon>
        <taxon>Agaricales</taxon>
        <taxon>Marasmiineae</taxon>
        <taxon>Mycenaceae</taxon>
        <taxon>Mycena</taxon>
    </lineage>
</organism>
<dbReference type="OrthoDB" id="10256774at2759"/>
<evidence type="ECO:0000259" key="2">
    <source>
        <dbReference type="Pfam" id="PF00644"/>
    </source>
</evidence>
<evidence type="ECO:0000313" key="4">
    <source>
        <dbReference type="Proteomes" id="UP000613580"/>
    </source>
</evidence>
<gene>
    <name evidence="3" type="ORF">HMN09_00273200</name>
</gene>
<feature type="region of interest" description="Disordered" evidence="1">
    <location>
        <begin position="1"/>
        <end position="103"/>
    </location>
</feature>
<keyword evidence="4" id="KW-1185">Reference proteome</keyword>
<accession>A0A8H6TI48</accession>
<evidence type="ECO:0000256" key="1">
    <source>
        <dbReference type="SAM" id="MobiDB-lite"/>
    </source>
</evidence>
<feature type="domain" description="PARP catalytic" evidence="2">
    <location>
        <begin position="227"/>
        <end position="336"/>
    </location>
</feature>
<evidence type="ECO:0000313" key="3">
    <source>
        <dbReference type="EMBL" id="KAF7319355.1"/>
    </source>
</evidence>
<sequence>MDLSDDDEIVLLDEPPNLKRPSTSRQTPAKRRTTASTSPRKRPNCGETIEIFDSDDERPPVSRTPITPIRPPKSLPANPSFIDLTEDDVPPPRKDKGKGKASAVALRRPLTVLENLDSDSDVDEDDPIMRDVGRLRRRRIEEKESLDRAAKMNPKQQKADEKLARKLQAQEDKQLKSLVASVEKKTEGIVFRVAVDIATGLLEDGTPAHEDDLARFEPWKKKFEAANVKIKKYHWIVNYELEKKFEAARETLRGIIGEEPREIELFHGTADRNIDLILDGGFKIGGVGGHPLTNGHSLGRGIYLAEDPAMSVGYCVGGYRMFACRVLPGRPTGIMNYSQQLPKAAVGSGEFESYNGSPGVHVVRHVDLVLPCFMVEFEPPYYNNYNLGLLGFGALGLPAPAAIPPLPPMPAVLAGMPAFPAVPPLMKSERG</sequence>
<reference evidence="3" key="1">
    <citation type="submission" date="2020-05" db="EMBL/GenBank/DDBJ databases">
        <title>Mycena genomes resolve the evolution of fungal bioluminescence.</title>
        <authorList>
            <person name="Tsai I.J."/>
        </authorList>
    </citation>
    <scope>NUCLEOTIDE SEQUENCE</scope>
    <source>
        <strain evidence="3">110903Hualien_Pintung</strain>
    </source>
</reference>
<dbReference type="Pfam" id="PF00644">
    <property type="entry name" value="PARP"/>
    <property type="match status" value="1"/>
</dbReference>
<dbReference type="EMBL" id="JACAZE010000003">
    <property type="protein sequence ID" value="KAF7319355.1"/>
    <property type="molecule type" value="Genomic_DNA"/>
</dbReference>
<feature type="compositionally biased region" description="Basic residues" evidence="1">
    <location>
        <begin position="28"/>
        <end position="43"/>
    </location>
</feature>
<proteinExistence type="predicted"/>
<dbReference type="Proteomes" id="UP000613580">
    <property type="component" value="Unassembled WGS sequence"/>
</dbReference>
<dbReference type="GO" id="GO:0003950">
    <property type="term" value="F:NAD+ poly-ADP-ribosyltransferase activity"/>
    <property type="evidence" value="ECO:0007669"/>
    <property type="project" value="InterPro"/>
</dbReference>
<comment type="caution">
    <text evidence="3">The sequence shown here is derived from an EMBL/GenBank/DDBJ whole genome shotgun (WGS) entry which is preliminary data.</text>
</comment>